<organism evidence="7 8">
    <name type="scientific">Aminomonas paucivorans DSM 12260</name>
    <dbReference type="NCBI Taxonomy" id="584708"/>
    <lineage>
        <taxon>Bacteria</taxon>
        <taxon>Thermotogati</taxon>
        <taxon>Synergistota</taxon>
        <taxon>Synergistia</taxon>
        <taxon>Synergistales</taxon>
        <taxon>Synergistaceae</taxon>
        <taxon>Aminomonas</taxon>
    </lineage>
</organism>
<evidence type="ECO:0008006" key="9">
    <source>
        <dbReference type="Google" id="ProtNLM"/>
    </source>
</evidence>
<accession>E3CUF0</accession>
<dbReference type="Proteomes" id="UP000005096">
    <property type="component" value="Chromosome"/>
</dbReference>
<feature type="transmembrane region" description="Helical" evidence="6">
    <location>
        <begin position="244"/>
        <end position="261"/>
    </location>
</feature>
<dbReference type="PANTHER" id="PTHR37693">
    <property type="entry name" value="PHOSPHATIDYLGLYCEROL LYSYLTRANSFERASE"/>
    <property type="match status" value="1"/>
</dbReference>
<keyword evidence="8" id="KW-1185">Reference proteome</keyword>
<evidence type="ECO:0000256" key="1">
    <source>
        <dbReference type="ARBA" id="ARBA00004651"/>
    </source>
</evidence>
<evidence type="ECO:0000256" key="2">
    <source>
        <dbReference type="ARBA" id="ARBA00022475"/>
    </source>
</evidence>
<dbReference type="InterPro" id="IPR022791">
    <property type="entry name" value="L-PG_synthase/AglD"/>
</dbReference>
<dbReference type="eggNOG" id="COG0392">
    <property type="taxonomic scope" value="Bacteria"/>
</dbReference>
<feature type="transmembrane region" description="Helical" evidence="6">
    <location>
        <begin position="26"/>
        <end position="47"/>
    </location>
</feature>
<keyword evidence="2" id="KW-1003">Cell membrane</keyword>
<sequence length="335" mass="37480">MSLLVLGFSMDKQTFALVLEAHRGKLLFACSLVLLMWTLDAFKFIFLTKAAGEKLSFRLSMLLVWLNYFGCAITPMQSGGGPFQIYLLYKNGISVGKGFAITLVRTLLTLFVLGLAFPVALLLQPDLLQGHHYLKGFITYVLVLLMAIWGLVTLSLVRPDWIKRWARVGTLWLKRLGVVKPGKVLRIVRHIGREIDVYNDNIRLFCTSGRKDLFYATLLAILQVVAQLSVLPCLIWAMGLPVEYLKALLLQALFLFLLYFVPTPGGSGAAEGGAAAVFRLLVPWNMAGLMAISWRFLTEYTGILLGTWVALRYLGWNLAEQLMQEKGQEDTVEGE</sequence>
<feature type="transmembrane region" description="Helical" evidence="6">
    <location>
        <begin position="273"/>
        <end position="294"/>
    </location>
</feature>
<evidence type="ECO:0000256" key="6">
    <source>
        <dbReference type="SAM" id="Phobius"/>
    </source>
</evidence>
<comment type="subcellular location">
    <subcellularLocation>
        <location evidence="1">Cell membrane</location>
        <topology evidence="1">Multi-pass membrane protein</topology>
    </subcellularLocation>
</comment>
<dbReference type="STRING" id="584708.Apau_1547"/>
<dbReference type="AlphaFoldDB" id="E3CUF0"/>
<evidence type="ECO:0000256" key="3">
    <source>
        <dbReference type="ARBA" id="ARBA00022692"/>
    </source>
</evidence>
<dbReference type="EMBL" id="CM001022">
    <property type="protein sequence ID" value="EFQ23966.1"/>
    <property type="molecule type" value="Genomic_DNA"/>
</dbReference>
<feature type="transmembrane region" description="Helical" evidence="6">
    <location>
        <begin position="137"/>
        <end position="157"/>
    </location>
</feature>
<dbReference type="GO" id="GO:0005886">
    <property type="term" value="C:plasma membrane"/>
    <property type="evidence" value="ECO:0007669"/>
    <property type="project" value="UniProtKB-SubCell"/>
</dbReference>
<protein>
    <recommendedName>
        <fullName evidence="9">Integral membrane protein</fullName>
    </recommendedName>
</protein>
<dbReference type="Pfam" id="PF03706">
    <property type="entry name" value="LPG_synthase_TM"/>
    <property type="match status" value="1"/>
</dbReference>
<dbReference type="NCBIfam" id="TIGR00374">
    <property type="entry name" value="flippase-like domain"/>
    <property type="match status" value="1"/>
</dbReference>
<keyword evidence="4 6" id="KW-1133">Transmembrane helix</keyword>
<reference evidence="7 8" key="1">
    <citation type="journal article" date="2010" name="Stand. Genomic Sci.">
        <title>Non-contiguous finished genome sequence of Aminomonas paucivorans type strain (GLU-3).</title>
        <authorList>
            <person name="Pitluck S."/>
            <person name="Yasawong M."/>
            <person name="Held B."/>
            <person name="Lapidus A."/>
            <person name="Nolan M."/>
            <person name="Copeland A."/>
            <person name="Lucas S."/>
            <person name="Del Rio T.G."/>
            <person name="Tice H."/>
            <person name="Cheng J.F."/>
            <person name="Chertkov O."/>
            <person name="Goodwin L."/>
            <person name="Tapia R."/>
            <person name="Han C."/>
            <person name="Liolios K."/>
            <person name="Ivanova N."/>
            <person name="Mavromatis K."/>
            <person name="Ovchinnikova G."/>
            <person name="Pati A."/>
            <person name="Chen A."/>
            <person name="Palaniappan K."/>
            <person name="Land M."/>
            <person name="Hauser L."/>
            <person name="Chang Y.J."/>
            <person name="Jeffries C.D."/>
            <person name="Pukall R."/>
            <person name="Spring S."/>
            <person name="Rohde M."/>
            <person name="Sikorski J."/>
            <person name="Goker M."/>
            <person name="Woyke T."/>
            <person name="Bristow J."/>
            <person name="Eisen J.A."/>
            <person name="Markowitz V."/>
            <person name="Hugenholtz P."/>
            <person name="Kyrpides N.C."/>
            <person name="Klenk H.P."/>
        </authorList>
    </citation>
    <scope>NUCLEOTIDE SEQUENCE [LARGE SCALE GENOMIC DNA]</scope>
    <source>
        <strain evidence="7 8">DSM 12260</strain>
    </source>
</reference>
<gene>
    <name evidence="7" type="ORF">Apau_1547</name>
</gene>
<proteinExistence type="predicted"/>
<evidence type="ECO:0000313" key="7">
    <source>
        <dbReference type="EMBL" id="EFQ23966.1"/>
    </source>
</evidence>
<dbReference type="PaxDb" id="584708-Apau_1547"/>
<feature type="transmembrane region" description="Helical" evidence="6">
    <location>
        <begin position="213"/>
        <end position="238"/>
    </location>
</feature>
<name>E3CUF0_9BACT</name>
<keyword evidence="3 6" id="KW-0812">Transmembrane</keyword>
<dbReference type="HOGENOM" id="CLU_039146_1_0_0"/>
<evidence type="ECO:0000256" key="5">
    <source>
        <dbReference type="ARBA" id="ARBA00023136"/>
    </source>
</evidence>
<dbReference type="PANTHER" id="PTHR37693:SF1">
    <property type="entry name" value="INTEGRAL MEMBRANE PROTEIN"/>
    <property type="match status" value="1"/>
</dbReference>
<feature type="transmembrane region" description="Helical" evidence="6">
    <location>
        <begin position="59"/>
        <end position="77"/>
    </location>
</feature>
<feature type="transmembrane region" description="Helical" evidence="6">
    <location>
        <begin position="107"/>
        <end position="125"/>
    </location>
</feature>
<evidence type="ECO:0000256" key="4">
    <source>
        <dbReference type="ARBA" id="ARBA00022989"/>
    </source>
</evidence>
<evidence type="ECO:0000313" key="8">
    <source>
        <dbReference type="Proteomes" id="UP000005096"/>
    </source>
</evidence>
<keyword evidence="5 6" id="KW-0472">Membrane</keyword>